<proteinExistence type="predicted"/>
<dbReference type="PANTHER" id="PTHR10261">
    <property type="entry name" value="COATOMER SUBUNIT GAMMA"/>
    <property type="match status" value="1"/>
</dbReference>
<feature type="non-terminal residue" evidence="2">
    <location>
        <position position="107"/>
    </location>
</feature>
<sequence length="107" mass="12149">MCVKHIFPQHVVLQFDCNNTLNDQLLENVYVELEQTPDTEGWLILHTIPLEKLPFGIQSTTYVLLKIPSTTNAVMATFSASLKFKVRDIDPATGEFEGDETYNDVFV</sequence>
<dbReference type="InterPro" id="IPR013041">
    <property type="entry name" value="Clathrin_app_Ig-like_sf"/>
</dbReference>
<dbReference type="GO" id="GO:0005783">
    <property type="term" value="C:endoplasmic reticulum"/>
    <property type="evidence" value="ECO:0007669"/>
    <property type="project" value="TreeGrafter"/>
</dbReference>
<organism evidence="2 3">
    <name type="scientific">Wuchereria bancrofti</name>
    <dbReference type="NCBI Taxonomy" id="6293"/>
    <lineage>
        <taxon>Eukaryota</taxon>
        <taxon>Metazoa</taxon>
        <taxon>Ecdysozoa</taxon>
        <taxon>Nematoda</taxon>
        <taxon>Chromadorea</taxon>
        <taxon>Rhabditida</taxon>
        <taxon>Spirurina</taxon>
        <taxon>Spiruromorpha</taxon>
        <taxon>Filarioidea</taxon>
        <taxon>Onchocercidae</taxon>
        <taxon>Wuchereria</taxon>
    </lineage>
</organism>
<evidence type="ECO:0000313" key="3">
    <source>
        <dbReference type="Proteomes" id="UP000004810"/>
    </source>
</evidence>
<dbReference type="AlphaFoldDB" id="J9AAB5"/>
<dbReference type="GO" id="GO:0006888">
    <property type="term" value="P:endoplasmic reticulum to Golgi vesicle-mediated transport"/>
    <property type="evidence" value="ECO:0007669"/>
    <property type="project" value="TreeGrafter"/>
</dbReference>
<feature type="domain" description="Coatomer gamma subunit appendage Ig-like subdomain" evidence="1">
    <location>
        <begin position="2"/>
        <end position="106"/>
    </location>
</feature>
<dbReference type="GO" id="GO:0006886">
    <property type="term" value="P:intracellular protein transport"/>
    <property type="evidence" value="ECO:0007669"/>
    <property type="project" value="InterPro"/>
</dbReference>
<dbReference type="EMBL" id="ADBV01020151">
    <property type="protein sequence ID" value="EJW70915.1"/>
    <property type="molecule type" value="Genomic_DNA"/>
</dbReference>
<dbReference type="InterPro" id="IPR017106">
    <property type="entry name" value="Coatomer_gsu"/>
</dbReference>
<dbReference type="PANTHER" id="PTHR10261:SF0">
    <property type="entry name" value="COATOMER SUBUNIT GAMMA-2"/>
    <property type="match status" value="1"/>
</dbReference>
<evidence type="ECO:0000313" key="2">
    <source>
        <dbReference type="EMBL" id="EJW70915.1"/>
    </source>
</evidence>
<reference evidence="3" key="1">
    <citation type="submission" date="2012-08" db="EMBL/GenBank/DDBJ databases">
        <title>The Genome Sequence of Wuchereria bancrofti.</title>
        <authorList>
            <person name="Nutman T.B."/>
            <person name="Fink D.L."/>
            <person name="Russ C."/>
            <person name="Young S."/>
            <person name="Zeng Q."/>
            <person name="Koehrsen M."/>
            <person name="Alvarado L."/>
            <person name="Berlin A."/>
            <person name="Chapman S.B."/>
            <person name="Chen Z."/>
            <person name="Freedman E."/>
            <person name="Gellesch M."/>
            <person name="Goldberg J."/>
            <person name="Griggs A."/>
            <person name="Gujja S."/>
            <person name="Heilman E.R."/>
            <person name="Heiman D."/>
            <person name="Hepburn T."/>
            <person name="Howarth C."/>
            <person name="Jen D."/>
            <person name="Larson L."/>
            <person name="Lewis B."/>
            <person name="Mehta T."/>
            <person name="Park D."/>
            <person name="Pearson M."/>
            <person name="Roberts A."/>
            <person name="Saif S."/>
            <person name="Shea T."/>
            <person name="Shenoy N."/>
            <person name="Sisk P."/>
            <person name="Stolte C."/>
            <person name="Sykes S."/>
            <person name="Walk T."/>
            <person name="White J."/>
            <person name="Yandava C."/>
            <person name="Haas B."/>
            <person name="Henn M.R."/>
            <person name="Nusbaum C."/>
            <person name="Birren B."/>
        </authorList>
    </citation>
    <scope>NUCLEOTIDE SEQUENCE [LARGE SCALE GENOMIC DNA]</scope>
    <source>
        <strain evidence="3">NA</strain>
    </source>
</reference>
<dbReference type="GO" id="GO:0030126">
    <property type="term" value="C:COPI vesicle coat"/>
    <property type="evidence" value="ECO:0007669"/>
    <property type="project" value="InterPro"/>
</dbReference>
<dbReference type="InterPro" id="IPR013040">
    <property type="entry name" value="Coatomer_gsu_app_Ig-like_dom"/>
</dbReference>
<protein>
    <recommendedName>
        <fullName evidence="1">Coatomer gamma subunit appendage Ig-like subdomain domain-containing protein</fullName>
    </recommendedName>
</protein>
<dbReference type="GO" id="GO:0009306">
    <property type="term" value="P:protein secretion"/>
    <property type="evidence" value="ECO:0007669"/>
    <property type="project" value="TreeGrafter"/>
</dbReference>
<accession>J9AAB5</accession>
<dbReference type="GO" id="GO:0072384">
    <property type="term" value="P:organelle transport along microtubule"/>
    <property type="evidence" value="ECO:0007669"/>
    <property type="project" value="TreeGrafter"/>
</dbReference>
<dbReference type="GO" id="GO:0005793">
    <property type="term" value="C:endoplasmic reticulum-Golgi intermediate compartment"/>
    <property type="evidence" value="ECO:0007669"/>
    <property type="project" value="TreeGrafter"/>
</dbReference>
<name>J9AAB5_WUCBA</name>
<evidence type="ECO:0000259" key="1">
    <source>
        <dbReference type="Pfam" id="PF08752"/>
    </source>
</evidence>
<dbReference type="SUPFAM" id="SSF49348">
    <property type="entry name" value="Clathrin adaptor appendage domain"/>
    <property type="match status" value="1"/>
</dbReference>
<dbReference type="Proteomes" id="UP000004810">
    <property type="component" value="Unassembled WGS sequence"/>
</dbReference>
<dbReference type="GO" id="GO:0006891">
    <property type="term" value="P:intra-Golgi vesicle-mediated transport"/>
    <property type="evidence" value="ECO:0007669"/>
    <property type="project" value="TreeGrafter"/>
</dbReference>
<gene>
    <name evidence="2" type="ORF">WUBG_18179</name>
</gene>
<dbReference type="GO" id="GO:0005198">
    <property type="term" value="F:structural molecule activity"/>
    <property type="evidence" value="ECO:0007669"/>
    <property type="project" value="InterPro"/>
</dbReference>
<dbReference type="Pfam" id="PF08752">
    <property type="entry name" value="COP-gamma_platf"/>
    <property type="match status" value="1"/>
</dbReference>
<dbReference type="InterPro" id="IPR037067">
    <property type="entry name" value="Coatomer_gsu_app_sf"/>
</dbReference>
<comment type="caution">
    <text evidence="2">The sequence shown here is derived from an EMBL/GenBank/DDBJ whole genome shotgun (WGS) entry which is preliminary data.</text>
</comment>
<dbReference type="GO" id="GO:0000139">
    <property type="term" value="C:Golgi membrane"/>
    <property type="evidence" value="ECO:0007669"/>
    <property type="project" value="TreeGrafter"/>
</dbReference>
<dbReference type="Gene3D" id="2.60.40.1480">
    <property type="entry name" value="Coatomer, gamma subunit, appendage domain"/>
    <property type="match status" value="1"/>
</dbReference>